<evidence type="ECO:0000313" key="14">
    <source>
        <dbReference type="Proteomes" id="UP000696931"/>
    </source>
</evidence>
<dbReference type="InterPro" id="IPR000023">
    <property type="entry name" value="Phosphofructokinase_dom"/>
</dbReference>
<dbReference type="PANTHER" id="PTHR43650:SF1">
    <property type="entry name" value="PYROPHOSPHATE--FRUCTOSE 6-PHOSPHATE 1-PHOSPHOTRANSFERASE SUBUNIT BETA 2"/>
    <property type="match status" value="1"/>
</dbReference>
<dbReference type="HAMAP" id="MF_01979">
    <property type="entry name" value="Phosphofructokinase_II_Short"/>
    <property type="match status" value="1"/>
</dbReference>
<dbReference type="InterPro" id="IPR011403">
    <property type="entry name" value="PPi-PFK_TM0289"/>
</dbReference>
<keyword evidence="3 10" id="KW-0963">Cytoplasm</keyword>
<feature type="active site" description="Proton acceptor" evidence="10">
    <location>
        <position position="136"/>
    </location>
</feature>
<dbReference type="GO" id="GO:0005829">
    <property type="term" value="C:cytosol"/>
    <property type="evidence" value="ECO:0007669"/>
    <property type="project" value="TreeGrafter"/>
</dbReference>
<reference evidence="13" key="1">
    <citation type="submission" date="2020-07" db="EMBL/GenBank/DDBJ databases">
        <title>Huge and variable diversity of episymbiotic CPR bacteria and DPANN archaea in groundwater ecosystems.</title>
        <authorList>
            <person name="He C.Y."/>
            <person name="Keren R."/>
            <person name="Whittaker M."/>
            <person name="Farag I.F."/>
            <person name="Doudna J."/>
            <person name="Cate J.H.D."/>
            <person name="Banfield J.F."/>
        </authorList>
    </citation>
    <scope>NUCLEOTIDE SEQUENCE</scope>
    <source>
        <strain evidence="13">NC_groundwater_1813_Pr3_B-0.1um_71_17</strain>
    </source>
</reference>
<feature type="region of interest" description="Disordered" evidence="11">
    <location>
        <begin position="437"/>
        <end position="457"/>
    </location>
</feature>
<comment type="pathway">
    <text evidence="10">Carbohydrate degradation; glycolysis; D-glyceraldehyde 3-phosphate and glycerone phosphate from D-glucose: step 3/4.</text>
</comment>
<dbReference type="InterPro" id="IPR035966">
    <property type="entry name" value="PKF_sf"/>
</dbReference>
<dbReference type="Proteomes" id="UP000696931">
    <property type="component" value="Unassembled WGS sequence"/>
</dbReference>
<feature type="binding site" evidence="10">
    <location>
        <position position="241"/>
    </location>
    <ligand>
        <name>substrate</name>
    </ligand>
</feature>
<dbReference type="PIRSF" id="PIRSF036482">
    <property type="entry name" value="PPi_PFK_TM0289"/>
    <property type="match status" value="1"/>
</dbReference>
<evidence type="ECO:0000256" key="8">
    <source>
        <dbReference type="ARBA" id="ARBA00023152"/>
    </source>
</evidence>
<evidence type="ECO:0000256" key="10">
    <source>
        <dbReference type="HAMAP-Rule" id="MF_01979"/>
    </source>
</evidence>
<keyword evidence="8 10" id="KW-0324">Glycolysis</keyword>
<evidence type="ECO:0000256" key="5">
    <source>
        <dbReference type="ARBA" id="ARBA00022723"/>
    </source>
</evidence>
<feature type="site" description="Important for catalytic activity; stabilizes the transition state when the phosphoryl donor is PPi" evidence="10">
    <location>
        <position position="133"/>
    </location>
</feature>
<proteinExistence type="inferred from homology"/>
<keyword evidence="6 10" id="KW-0418">Kinase</keyword>
<keyword evidence="4 10" id="KW-0808">Transferase</keyword>
<feature type="binding site" evidence="10">
    <location>
        <begin position="180"/>
        <end position="182"/>
    </location>
    <ligand>
        <name>substrate</name>
    </ligand>
</feature>
<dbReference type="EC" id="2.7.1.90" evidence="10"/>
<dbReference type="Gene3D" id="3.40.50.450">
    <property type="match status" value="1"/>
</dbReference>
<dbReference type="SUPFAM" id="SSF53784">
    <property type="entry name" value="Phosphofructokinase"/>
    <property type="match status" value="1"/>
</dbReference>
<comment type="similarity">
    <text evidence="10">Belongs to the phosphofructokinase type A (PFKA) family. PPi-dependent PFK group II subfamily. Clade 'Short' sub-subfamily.</text>
</comment>
<comment type="catalytic activity">
    <reaction evidence="9 10">
        <text>beta-D-fructose 6-phosphate + diphosphate = beta-D-fructose 1,6-bisphosphate + phosphate + H(+)</text>
        <dbReference type="Rhea" id="RHEA:13613"/>
        <dbReference type="ChEBI" id="CHEBI:15378"/>
        <dbReference type="ChEBI" id="CHEBI:32966"/>
        <dbReference type="ChEBI" id="CHEBI:33019"/>
        <dbReference type="ChEBI" id="CHEBI:43474"/>
        <dbReference type="ChEBI" id="CHEBI:57634"/>
        <dbReference type="EC" id="2.7.1.90"/>
    </reaction>
</comment>
<dbReference type="PRINTS" id="PR00476">
    <property type="entry name" value="PHFRCTKINASE"/>
</dbReference>
<comment type="cofactor">
    <cofactor evidence="1 10">
        <name>Mg(2+)</name>
        <dbReference type="ChEBI" id="CHEBI:18420"/>
    </cofactor>
</comment>
<feature type="binding site" evidence="10">
    <location>
        <position position="14"/>
    </location>
    <ligand>
        <name>diphosphate</name>
        <dbReference type="ChEBI" id="CHEBI:33019"/>
    </ligand>
</feature>
<evidence type="ECO:0000259" key="12">
    <source>
        <dbReference type="Pfam" id="PF00365"/>
    </source>
</evidence>
<evidence type="ECO:0000256" key="4">
    <source>
        <dbReference type="ARBA" id="ARBA00022679"/>
    </source>
</evidence>
<evidence type="ECO:0000256" key="7">
    <source>
        <dbReference type="ARBA" id="ARBA00022842"/>
    </source>
</evidence>
<evidence type="ECO:0000256" key="2">
    <source>
        <dbReference type="ARBA" id="ARBA00003138"/>
    </source>
</evidence>
<dbReference type="PANTHER" id="PTHR43650">
    <property type="entry name" value="PYROPHOSPHATE--FRUCTOSE 6-PHOSPHATE 1-PHOSPHOTRANSFERASE"/>
    <property type="match status" value="1"/>
</dbReference>
<dbReference type="InterPro" id="IPR054846">
    <property type="entry name" value="PFKA_PPi_Ttgales"/>
</dbReference>
<evidence type="ECO:0000256" key="1">
    <source>
        <dbReference type="ARBA" id="ARBA00001946"/>
    </source>
</evidence>
<dbReference type="EMBL" id="JACRIW010000016">
    <property type="protein sequence ID" value="MBI5168232.1"/>
    <property type="molecule type" value="Genomic_DNA"/>
</dbReference>
<comment type="subunit">
    <text evidence="10">Homodimer.</text>
</comment>
<dbReference type="GO" id="GO:0003872">
    <property type="term" value="F:6-phosphofructokinase activity"/>
    <property type="evidence" value="ECO:0007669"/>
    <property type="project" value="UniProtKB-UniRule"/>
</dbReference>
<dbReference type="AlphaFoldDB" id="A0A933S9X3"/>
<dbReference type="NCBIfam" id="NF041103">
    <property type="entry name" value="PFKA_PPi_Ttgales"/>
    <property type="match status" value="1"/>
</dbReference>
<evidence type="ECO:0000256" key="11">
    <source>
        <dbReference type="SAM" id="MobiDB-lite"/>
    </source>
</evidence>
<protein>
    <recommendedName>
        <fullName evidence="10">Pyrophosphate--fructose 6-phosphate 1-phosphotransferase</fullName>
        <ecNumber evidence="10">2.7.1.90</ecNumber>
    </recommendedName>
    <alternativeName>
        <fullName evidence="10">6-phosphofructokinase, pyrophosphate dependent</fullName>
    </alternativeName>
    <alternativeName>
        <fullName evidence="10">PPi-dependent phosphofructokinase</fullName>
        <shortName evidence="10">PPi-PFK</shortName>
    </alternativeName>
    <alternativeName>
        <fullName evidence="10">Pyrophosphate-dependent 6-phosphofructose-1-kinase</fullName>
    </alternativeName>
</protein>
<feature type="binding site" evidence="10">
    <location>
        <begin position="301"/>
        <end position="304"/>
    </location>
    <ligand>
        <name>substrate</name>
    </ligand>
</feature>
<sequence>MTHRKKLAILVGGGPAPGINSVIAACTIRALLEGVDVLGIEDGFEWLMQGNIDHARPLTIDAISRIHFRGGSHIGISRANPTTKPEYLENVVLSLLRLGVTDLVTIGGDDTAFSAMMVEKKAAGRINVVHVPKSIDNDLDLPSYVDTFGYQTARHHGVEIVKNIMVDAKTTSRWYFIIAMGRKAGHLALGIGKAAGATLTLIPEEFKTQPIRLKTLVDTLVSAIIKRLAYGRRDGVAVIAEGVVLSIDPQDFENFDDVERDAHGHVRIAEVNIGEMLKRAVQKRLKEFNIATTIVEKNIGYELRCADPIPNDMEYTRDLGYCATKYLLDGGSAALVSMQAGQFVPIPFVDLLDPVTGRAKTRMVDIHSTRYAIARRYMIRLRRDDFEDEHELARFAATAGMNLDEYRDEFEYLIADEPPQIHLFDKSLAKAMRETNAAKAAKKKDVSPAAAQAKGGE</sequence>
<organism evidence="13 14">
    <name type="scientific">Eiseniibacteriota bacterium</name>
    <dbReference type="NCBI Taxonomy" id="2212470"/>
    <lineage>
        <taxon>Bacteria</taxon>
        <taxon>Candidatus Eiseniibacteriota</taxon>
    </lineage>
</organism>
<comment type="caution">
    <text evidence="13">The sequence shown here is derived from an EMBL/GenBank/DDBJ whole genome shotgun (WGS) entry which is preliminary data.</text>
</comment>
<name>A0A933S9X3_UNCEI</name>
<dbReference type="PROSITE" id="PS51257">
    <property type="entry name" value="PROKAR_LIPOPROTEIN"/>
    <property type="match status" value="1"/>
</dbReference>
<feature type="binding site" evidence="10">
    <location>
        <position position="109"/>
    </location>
    <ligand>
        <name>Mg(2+)</name>
        <dbReference type="ChEBI" id="CHEBI:18420"/>
        <note>catalytic</note>
    </ligand>
</feature>
<keyword evidence="7 10" id="KW-0460">Magnesium</keyword>
<feature type="site" description="Important for catalytic activity and substrate specificity; stabilizes the transition state when the phosphoryl donor is PPi; prevents ATP from binding by mimicking the alpha-phosphate group of ATP" evidence="10">
    <location>
        <position position="110"/>
    </location>
</feature>
<comment type="subcellular location">
    <subcellularLocation>
        <location evidence="10">Cytoplasm</location>
    </subcellularLocation>
</comment>
<comment type="caution">
    <text evidence="10">Lacks conserved residue(s) required for the propagation of feature annotation.</text>
</comment>
<dbReference type="GO" id="GO:0009749">
    <property type="term" value="P:response to glucose"/>
    <property type="evidence" value="ECO:0007669"/>
    <property type="project" value="TreeGrafter"/>
</dbReference>
<evidence type="ECO:0000256" key="9">
    <source>
        <dbReference type="ARBA" id="ARBA00048072"/>
    </source>
</evidence>
<dbReference type="GO" id="GO:0046872">
    <property type="term" value="F:metal ion binding"/>
    <property type="evidence" value="ECO:0007669"/>
    <property type="project" value="UniProtKB-KW"/>
</dbReference>
<evidence type="ECO:0000313" key="13">
    <source>
        <dbReference type="EMBL" id="MBI5168232.1"/>
    </source>
</evidence>
<evidence type="ECO:0000256" key="3">
    <source>
        <dbReference type="ARBA" id="ARBA00022490"/>
    </source>
</evidence>
<keyword evidence="5 10" id="KW-0479">Metal-binding</keyword>
<dbReference type="Gene3D" id="3.40.50.460">
    <property type="entry name" value="Phosphofructokinase domain"/>
    <property type="match status" value="1"/>
</dbReference>
<feature type="domain" description="Phosphofructokinase" evidence="12">
    <location>
        <begin position="6"/>
        <end position="325"/>
    </location>
</feature>
<gene>
    <name evidence="10" type="primary">pfp</name>
    <name evidence="13" type="ORF">HZA61_01965</name>
</gene>
<dbReference type="InterPro" id="IPR022953">
    <property type="entry name" value="ATP_PFK"/>
</dbReference>
<dbReference type="Pfam" id="PF00365">
    <property type="entry name" value="PFK"/>
    <property type="match status" value="1"/>
</dbReference>
<accession>A0A933S9X3</accession>
<dbReference type="GO" id="GO:0006002">
    <property type="term" value="P:fructose 6-phosphate metabolic process"/>
    <property type="evidence" value="ECO:0007669"/>
    <property type="project" value="InterPro"/>
</dbReference>
<comment type="function">
    <text evidence="2 10">Catalyzes the phosphorylation of D-fructose 6-phosphate, the first committing step of glycolysis. Uses inorganic phosphate (PPi) as phosphoryl donor instead of ATP like common ATP-dependent phosphofructokinases (ATP-PFKs), which renders the reaction reversible, and can thus function both in glycolysis and gluconeogenesis. Consistently, PPi-PFK can replace the enzymes of both the forward (ATP-PFK) and reverse (fructose-bisphosphatase (FBPase)) reactions.</text>
</comment>
<evidence type="ECO:0000256" key="6">
    <source>
        <dbReference type="ARBA" id="ARBA00022777"/>
    </source>
</evidence>
<comment type="activity regulation">
    <text evidence="10">Non-allosteric.</text>
</comment>
<dbReference type="GO" id="GO:0047334">
    <property type="term" value="F:diphosphate-fructose-6-phosphate 1-phosphotransferase activity"/>
    <property type="evidence" value="ECO:0007669"/>
    <property type="project" value="UniProtKB-EC"/>
</dbReference>